<dbReference type="SUPFAM" id="SSF52096">
    <property type="entry name" value="ClpP/crotonase"/>
    <property type="match status" value="1"/>
</dbReference>
<reference evidence="3 5" key="3">
    <citation type="submission" date="2019-02" db="EMBL/GenBank/DDBJ databases">
        <authorList>
            <person name="Zhang G."/>
        </authorList>
    </citation>
    <scope>NUCLEOTIDE SEQUENCE [LARGE SCALE GENOMIC DNA]</scope>
    <source>
        <strain evidence="3 5">CMB17</strain>
    </source>
</reference>
<dbReference type="OrthoDB" id="9806253at2"/>
<protein>
    <submittedName>
        <fullName evidence="2">Serine dehydrogenase proteinase</fullName>
    </submittedName>
</protein>
<dbReference type="PANTHER" id="PTHR35984">
    <property type="entry name" value="PERIPLASMIC SERINE PROTEASE"/>
    <property type="match status" value="1"/>
</dbReference>
<gene>
    <name evidence="3" type="ORF">EYF88_01420</name>
    <name evidence="2" type="ORF">SAMN06265378_101339</name>
</gene>
<dbReference type="EMBL" id="FZNM01000001">
    <property type="protein sequence ID" value="SNR24717.1"/>
    <property type="molecule type" value="Genomic_DNA"/>
</dbReference>
<sequence>MSSTDIIALANTISAERNAAVIVYSGRIDTEGFGKLLEALQISEAQPQRENVLLILTTNGGLANAAYQIARLLQQSFTKFEVFVPSYCKSAGTLITLGAHSLIMEVIAELGPLDVQLFQKDEIGQRRSGLILRNAFDGLSQETMQTFEKIMLGIKIASVGTVSFETASRIAAAIASQVMAPVYAQISPEALGNDLRDLNVATQYGQRLVADGKNAKPGAVEALVHSYPAHDFIIDGEEAKLLFESVESPDVNLSKLMQSLGSLVYSVQNPQLVIRLDREKGENTDESKVTEEDEKSLSIKAEPAENSDLVVGREGERQCDPTRGSSSESRIGELSKGGNAEA</sequence>
<dbReference type="EMBL" id="SIRL01000001">
    <property type="protein sequence ID" value="TBN52894.1"/>
    <property type="molecule type" value="Genomic_DNA"/>
</dbReference>
<reference evidence="2" key="1">
    <citation type="submission" date="2017-06" db="EMBL/GenBank/DDBJ databases">
        <authorList>
            <person name="Kim H.J."/>
            <person name="Triplett B.A."/>
        </authorList>
    </citation>
    <scope>NUCLEOTIDE SEQUENCE [LARGE SCALE GENOMIC DNA]</scope>
    <source>
        <strain evidence="2">DSM 26170</strain>
    </source>
</reference>
<dbReference type="InterPro" id="IPR029045">
    <property type="entry name" value="ClpP/crotonase-like_dom_sf"/>
</dbReference>
<reference evidence="4" key="2">
    <citation type="submission" date="2017-06" db="EMBL/GenBank/DDBJ databases">
        <authorList>
            <person name="Varghese N."/>
            <person name="Submissions S."/>
        </authorList>
    </citation>
    <scope>NUCLEOTIDE SEQUENCE [LARGE SCALE GENOMIC DNA]</scope>
    <source>
        <strain evidence="4">DSM 26170</strain>
    </source>
</reference>
<dbReference type="Gene3D" id="3.90.226.10">
    <property type="entry name" value="2-enoyl-CoA Hydratase, Chain A, domain 1"/>
    <property type="match status" value="1"/>
</dbReference>
<feature type="region of interest" description="Disordered" evidence="1">
    <location>
        <begin position="278"/>
        <end position="342"/>
    </location>
</feature>
<evidence type="ECO:0000313" key="4">
    <source>
        <dbReference type="Proteomes" id="UP000198409"/>
    </source>
</evidence>
<dbReference type="Proteomes" id="UP000292859">
    <property type="component" value="Unassembled WGS sequence"/>
</dbReference>
<evidence type="ECO:0000313" key="5">
    <source>
        <dbReference type="Proteomes" id="UP000292859"/>
    </source>
</evidence>
<dbReference type="GO" id="GO:0016020">
    <property type="term" value="C:membrane"/>
    <property type="evidence" value="ECO:0007669"/>
    <property type="project" value="InterPro"/>
</dbReference>
<dbReference type="Pfam" id="PF01972">
    <property type="entry name" value="SDH_protease"/>
    <property type="match status" value="1"/>
</dbReference>
<dbReference type="PANTHER" id="PTHR35984:SF1">
    <property type="entry name" value="PERIPLASMIC SERINE PROTEASE"/>
    <property type="match status" value="1"/>
</dbReference>
<keyword evidence="5" id="KW-1185">Reference proteome</keyword>
<dbReference type="Proteomes" id="UP000198409">
    <property type="component" value="Unassembled WGS sequence"/>
</dbReference>
<dbReference type="AlphaFoldDB" id="A0A238USP7"/>
<name>A0A238USP7_9RHOB</name>
<dbReference type="InterPro" id="IPR002825">
    <property type="entry name" value="Pept_S49_ser-pept_pro"/>
</dbReference>
<feature type="compositionally biased region" description="Basic and acidic residues" evidence="1">
    <location>
        <begin position="311"/>
        <end position="320"/>
    </location>
</feature>
<accession>A0A238USP7</accession>
<proteinExistence type="predicted"/>
<evidence type="ECO:0000313" key="3">
    <source>
        <dbReference type="EMBL" id="TBN52894.1"/>
    </source>
</evidence>
<organism evidence="2 4">
    <name type="scientific">Paracoccus sediminis</name>
    <dbReference type="NCBI Taxonomy" id="1214787"/>
    <lineage>
        <taxon>Bacteria</taxon>
        <taxon>Pseudomonadati</taxon>
        <taxon>Pseudomonadota</taxon>
        <taxon>Alphaproteobacteria</taxon>
        <taxon>Rhodobacterales</taxon>
        <taxon>Paracoccaceae</taxon>
        <taxon>Paracoccus</taxon>
    </lineage>
</organism>
<evidence type="ECO:0000313" key="2">
    <source>
        <dbReference type="EMBL" id="SNR24717.1"/>
    </source>
</evidence>
<feature type="compositionally biased region" description="Basic and acidic residues" evidence="1">
    <location>
        <begin position="278"/>
        <end position="290"/>
    </location>
</feature>
<dbReference type="RefSeq" id="WP_089386434.1">
    <property type="nucleotide sequence ID" value="NZ_FZNM01000001.1"/>
</dbReference>
<evidence type="ECO:0000256" key="1">
    <source>
        <dbReference type="SAM" id="MobiDB-lite"/>
    </source>
</evidence>